<protein>
    <submittedName>
        <fullName evidence="3">Fibronectin type III domain-containing protein</fullName>
    </submittedName>
</protein>
<gene>
    <name evidence="3" type="ORF">BECKLPF1236B_GA0070989_107924</name>
</gene>
<organism evidence="3">
    <name type="scientific">Candidatus Kentrum sp. LPFa</name>
    <dbReference type="NCBI Taxonomy" id="2126335"/>
    <lineage>
        <taxon>Bacteria</taxon>
        <taxon>Pseudomonadati</taxon>
        <taxon>Pseudomonadota</taxon>
        <taxon>Gammaproteobacteria</taxon>
        <taxon>Candidatus Kentrum</taxon>
    </lineage>
</organism>
<dbReference type="EMBL" id="CAADFK010000079">
    <property type="protein sequence ID" value="VFK15544.1"/>
    <property type="molecule type" value="Genomic_DNA"/>
</dbReference>
<dbReference type="PROSITE" id="PS50853">
    <property type="entry name" value="FN3"/>
    <property type="match status" value="1"/>
</dbReference>
<dbReference type="InterPro" id="IPR013783">
    <property type="entry name" value="Ig-like_fold"/>
</dbReference>
<sequence length="228" mass="24818">MSARKFPVPTFAWNQCPFSVGMGAHFPSEYADVEAKILDLGQEMSAGFVANTEIYPASPVSVDDLNAAIAAYEEVRDELVAAQAKVKLVVEKKKKVVDTLVHGMKNNLRYAENTVDYDDGKLKLIGWSGRHKAMHLTPPGQTRDLASSDRSEGWIALEWKKPIDGGKVASYKIQRREGDAETWIDAGVALELHATVSGQPVGKRLAFRVVAINKAGEGKPSNSVLAVL</sequence>
<dbReference type="SMART" id="SM00060">
    <property type="entry name" value="FN3"/>
    <property type="match status" value="1"/>
</dbReference>
<dbReference type="InterPro" id="IPR003961">
    <property type="entry name" value="FN3_dom"/>
</dbReference>
<evidence type="ECO:0000256" key="1">
    <source>
        <dbReference type="SAM" id="Coils"/>
    </source>
</evidence>
<proteinExistence type="predicted"/>
<reference evidence="3" key="1">
    <citation type="submission" date="2019-02" db="EMBL/GenBank/DDBJ databases">
        <authorList>
            <person name="Gruber-Vodicka R. H."/>
            <person name="Seah K. B. B."/>
        </authorList>
    </citation>
    <scope>NUCLEOTIDE SEQUENCE</scope>
    <source>
        <strain evidence="3">BECK_S313</strain>
    </source>
</reference>
<evidence type="ECO:0000313" key="3">
    <source>
        <dbReference type="EMBL" id="VFK15544.1"/>
    </source>
</evidence>
<dbReference type="InterPro" id="IPR036116">
    <property type="entry name" value="FN3_sf"/>
</dbReference>
<evidence type="ECO:0000259" key="2">
    <source>
        <dbReference type="PROSITE" id="PS50853"/>
    </source>
</evidence>
<feature type="coiled-coil region" evidence="1">
    <location>
        <begin position="62"/>
        <end position="92"/>
    </location>
</feature>
<dbReference type="Gene3D" id="2.60.40.10">
    <property type="entry name" value="Immunoglobulins"/>
    <property type="match status" value="1"/>
</dbReference>
<name>A0A450WEV3_9GAMM</name>
<dbReference type="AlphaFoldDB" id="A0A450WEV3"/>
<accession>A0A450WEV3</accession>
<feature type="domain" description="Fibronectin type-III" evidence="2">
    <location>
        <begin position="138"/>
        <end position="228"/>
    </location>
</feature>
<dbReference type="SUPFAM" id="SSF49265">
    <property type="entry name" value="Fibronectin type III"/>
    <property type="match status" value="1"/>
</dbReference>
<keyword evidence="1" id="KW-0175">Coiled coil</keyword>
<dbReference type="CDD" id="cd00063">
    <property type="entry name" value="FN3"/>
    <property type="match status" value="1"/>
</dbReference>
<dbReference type="Pfam" id="PF00041">
    <property type="entry name" value="fn3"/>
    <property type="match status" value="1"/>
</dbReference>